<dbReference type="GO" id="GO:0019354">
    <property type="term" value="P:siroheme biosynthetic process"/>
    <property type="evidence" value="ECO:0007669"/>
    <property type="project" value="UniProtKB-UniPathway"/>
</dbReference>
<dbReference type="SUPFAM" id="SSF75615">
    <property type="entry name" value="Siroheme synthase middle domains-like"/>
    <property type="match status" value="1"/>
</dbReference>
<dbReference type="STRING" id="147375.BXP28_10035"/>
<evidence type="ECO:0000256" key="1">
    <source>
        <dbReference type="ARBA" id="ARBA00005010"/>
    </source>
</evidence>
<dbReference type="GO" id="GO:0004325">
    <property type="term" value="F:ferrochelatase activity"/>
    <property type="evidence" value="ECO:0007669"/>
    <property type="project" value="InterPro"/>
</dbReference>
<evidence type="ECO:0000256" key="5">
    <source>
        <dbReference type="ARBA" id="ARBA00023244"/>
    </source>
</evidence>
<dbReference type="Pfam" id="PF14824">
    <property type="entry name" value="Sirohm_synth_M"/>
    <property type="match status" value="1"/>
</dbReference>
<dbReference type="AlphaFoldDB" id="A0A2L1UGY4"/>
<reference evidence="9" key="1">
    <citation type="submission" date="2017-02" db="EMBL/GenBank/DDBJ databases">
        <title>Delineation of Paenibacillus larvae strains originating from foulbrood outbreaks.</title>
        <authorList>
            <person name="Beims H."/>
            <person name="Bunk B."/>
            <person name="Sproeer C."/>
            <person name="Mohr K.I."/>
            <person name="Pradella S."/>
            <person name="Guenther G."/>
            <person name="Rohde M."/>
            <person name="von der Ohe W."/>
            <person name="Steinert M."/>
        </authorList>
    </citation>
    <scope>NUCLEOTIDE SEQUENCE [LARGE SCALE GENOMIC DNA]</scope>
    <source>
        <strain evidence="9">Eric_III</strain>
    </source>
</reference>
<dbReference type="GO" id="GO:0043115">
    <property type="term" value="F:precorrin-2 dehydrogenase activity"/>
    <property type="evidence" value="ECO:0007669"/>
    <property type="project" value="UniProtKB-EC"/>
</dbReference>
<keyword evidence="5" id="KW-0627">Porphyrin biosynthesis</keyword>
<protein>
    <recommendedName>
        <fullName evidence="2">precorrin-2 dehydrogenase</fullName>
        <ecNumber evidence="2">1.3.1.76</ecNumber>
    </recommendedName>
</protein>
<dbReference type="EC" id="1.3.1.76" evidence="2"/>
<feature type="domain" description="Siroheme synthase central" evidence="7">
    <location>
        <begin position="121"/>
        <end position="147"/>
    </location>
</feature>
<dbReference type="Gene3D" id="3.40.50.720">
    <property type="entry name" value="NAD(P)-binding Rossmann-like Domain"/>
    <property type="match status" value="1"/>
</dbReference>
<dbReference type="RefSeq" id="WP_077995765.1">
    <property type="nucleotide sequence ID" value="NZ_CP019655.1"/>
</dbReference>
<dbReference type="InterPro" id="IPR028161">
    <property type="entry name" value="Met8-like"/>
</dbReference>
<dbReference type="InterPro" id="IPR028281">
    <property type="entry name" value="Sirohaem_synthase_central"/>
</dbReference>
<dbReference type="PANTHER" id="PTHR35330:SF1">
    <property type="entry name" value="SIROHEME BIOSYNTHESIS PROTEIN MET8"/>
    <property type="match status" value="1"/>
</dbReference>
<organism evidence="8 9">
    <name type="scientific">Paenibacillus larvae subsp. larvae</name>
    <dbReference type="NCBI Taxonomy" id="147375"/>
    <lineage>
        <taxon>Bacteria</taxon>
        <taxon>Bacillati</taxon>
        <taxon>Bacillota</taxon>
        <taxon>Bacilli</taxon>
        <taxon>Bacillales</taxon>
        <taxon>Paenibacillaceae</taxon>
        <taxon>Paenibacillus</taxon>
    </lineage>
</organism>
<dbReference type="InterPro" id="IPR042518">
    <property type="entry name" value="SirC_C"/>
</dbReference>
<evidence type="ECO:0000256" key="3">
    <source>
        <dbReference type="ARBA" id="ARBA00023002"/>
    </source>
</evidence>
<evidence type="ECO:0000256" key="4">
    <source>
        <dbReference type="ARBA" id="ARBA00023027"/>
    </source>
</evidence>
<evidence type="ECO:0000256" key="2">
    <source>
        <dbReference type="ARBA" id="ARBA00012400"/>
    </source>
</evidence>
<evidence type="ECO:0000259" key="7">
    <source>
        <dbReference type="Pfam" id="PF14824"/>
    </source>
</evidence>
<dbReference type="EMBL" id="CP019655">
    <property type="protein sequence ID" value="AVF27626.1"/>
    <property type="molecule type" value="Genomic_DNA"/>
</dbReference>
<name>A0A2L1UGY4_9BACL</name>
<dbReference type="PANTHER" id="PTHR35330">
    <property type="entry name" value="SIROHEME BIOSYNTHESIS PROTEIN MET8"/>
    <property type="match status" value="1"/>
</dbReference>
<evidence type="ECO:0000313" key="9">
    <source>
        <dbReference type="Proteomes" id="UP000239833"/>
    </source>
</evidence>
<dbReference type="Proteomes" id="UP000239833">
    <property type="component" value="Chromosome"/>
</dbReference>
<dbReference type="Pfam" id="PF13241">
    <property type="entry name" value="NAD_binding_7"/>
    <property type="match status" value="1"/>
</dbReference>
<evidence type="ECO:0000256" key="6">
    <source>
        <dbReference type="ARBA" id="ARBA00047561"/>
    </source>
</evidence>
<dbReference type="InterPro" id="IPR006367">
    <property type="entry name" value="Sirohaem_synthase_N"/>
</dbReference>
<dbReference type="GeneID" id="64219945"/>
<dbReference type="InterPro" id="IPR036291">
    <property type="entry name" value="NAD(P)-bd_dom_sf"/>
</dbReference>
<dbReference type="SUPFAM" id="SSF51735">
    <property type="entry name" value="NAD(P)-binding Rossmann-fold domains"/>
    <property type="match status" value="1"/>
</dbReference>
<comment type="catalytic activity">
    <reaction evidence="6">
        <text>precorrin-2 + NAD(+) = sirohydrochlorin + NADH + 2 H(+)</text>
        <dbReference type="Rhea" id="RHEA:15613"/>
        <dbReference type="ChEBI" id="CHEBI:15378"/>
        <dbReference type="ChEBI" id="CHEBI:57540"/>
        <dbReference type="ChEBI" id="CHEBI:57945"/>
        <dbReference type="ChEBI" id="CHEBI:58351"/>
        <dbReference type="ChEBI" id="CHEBI:58827"/>
        <dbReference type="EC" id="1.3.1.76"/>
    </reaction>
</comment>
<sequence length="245" mass="27078">MTVYPIMLNVKEMVCLIVGGGRVAERKASHLLEAGADVLLISPELSSGLNELVNKGRIRLERRKYEEGDIRRFEPLLVFAATNEPRVNQAVIEEARQAGKLVNAADNPDAGSFCVPAVLKRGKLAIAVSTGGAGPAAAARIKRELAGMYGPEYETYLDFLGQFRKWLRERIPSSEERHELLKIVQSWPLHSVIVNGRFDSWVQGFYRHLDEGISGENLDQYAAATGIQSFIGSCRTDSCHTKEHG</sequence>
<evidence type="ECO:0000313" key="8">
    <source>
        <dbReference type="EMBL" id="AVF27626.1"/>
    </source>
</evidence>
<accession>A0A2L1UGY4</accession>
<comment type="pathway">
    <text evidence="1">Porphyrin-containing compound metabolism; siroheme biosynthesis; sirohydrochlorin from precorrin-2: step 1/1.</text>
</comment>
<keyword evidence="4" id="KW-0520">NAD</keyword>
<proteinExistence type="predicted"/>
<gene>
    <name evidence="8" type="primary">sirC</name>
    <name evidence="8" type="ORF">ERICIII_03516</name>
</gene>
<dbReference type="UniPathway" id="UPA00262">
    <property type="reaction ID" value="UER00222"/>
</dbReference>
<dbReference type="NCBIfam" id="TIGR01470">
    <property type="entry name" value="cysG_Nterm"/>
    <property type="match status" value="1"/>
</dbReference>
<dbReference type="Gene3D" id="1.10.8.610">
    <property type="entry name" value="SirC, precorrin-2 dehydrogenase, C-terminal helical domain-like"/>
    <property type="match status" value="1"/>
</dbReference>
<keyword evidence="3 8" id="KW-0560">Oxidoreductase</keyword>